<dbReference type="OrthoDB" id="5477914at2"/>
<dbReference type="Proteomes" id="UP000484015">
    <property type="component" value="Unassembled WGS sequence"/>
</dbReference>
<comment type="caution">
    <text evidence="2">The sequence shown here is derived from an EMBL/GenBank/DDBJ whole genome shotgun (WGS) entry which is preliminary data.</text>
</comment>
<evidence type="ECO:0000259" key="1">
    <source>
        <dbReference type="PROSITE" id="PS50887"/>
    </source>
</evidence>
<dbReference type="Gene3D" id="3.30.70.270">
    <property type="match status" value="1"/>
</dbReference>
<evidence type="ECO:0000313" key="2">
    <source>
        <dbReference type="EMBL" id="MTW04187.1"/>
    </source>
</evidence>
<dbReference type="Gene3D" id="2.130.10.10">
    <property type="entry name" value="YVTN repeat-like/Quinoprotein amine dehydrogenase"/>
    <property type="match status" value="3"/>
</dbReference>
<dbReference type="PANTHER" id="PTHR46663:SF3">
    <property type="entry name" value="SLL0267 PROTEIN"/>
    <property type="match status" value="1"/>
</dbReference>
<dbReference type="NCBIfam" id="TIGR00254">
    <property type="entry name" value="GGDEF"/>
    <property type="match status" value="1"/>
</dbReference>
<dbReference type="GO" id="GO:0003824">
    <property type="term" value="F:catalytic activity"/>
    <property type="evidence" value="ECO:0007669"/>
    <property type="project" value="UniProtKB-ARBA"/>
</dbReference>
<name>A0A6L6Q2X2_9BURK</name>
<dbReference type="InterPro" id="IPR013783">
    <property type="entry name" value="Ig-like_fold"/>
</dbReference>
<dbReference type="PROSITE" id="PS50887">
    <property type="entry name" value="GGDEF"/>
    <property type="match status" value="1"/>
</dbReference>
<dbReference type="Pfam" id="PF07494">
    <property type="entry name" value="Reg_prop"/>
    <property type="match status" value="3"/>
</dbReference>
<dbReference type="AlphaFoldDB" id="A0A6L6Q2X2"/>
<accession>A0A6L6Q2X2</accession>
<dbReference type="FunFam" id="3.30.70.270:FF:000001">
    <property type="entry name" value="Diguanylate cyclase domain protein"/>
    <property type="match status" value="1"/>
</dbReference>
<dbReference type="PANTHER" id="PTHR46663">
    <property type="entry name" value="DIGUANYLATE CYCLASE DGCT-RELATED"/>
    <property type="match status" value="1"/>
</dbReference>
<reference evidence="2 3" key="1">
    <citation type="submission" date="2019-11" db="EMBL/GenBank/DDBJ databases">
        <title>Type strains purchased from KCTC, JCM and DSMZ.</title>
        <authorList>
            <person name="Lu H."/>
        </authorList>
    </citation>
    <scope>NUCLEOTIDE SEQUENCE [LARGE SCALE GENOMIC DNA]</scope>
    <source>
        <strain evidence="2 3">KCTC 42409</strain>
    </source>
</reference>
<dbReference type="SUPFAM" id="SSF55073">
    <property type="entry name" value="Nucleotide cyclase"/>
    <property type="match status" value="1"/>
</dbReference>
<dbReference type="InterPro" id="IPR043128">
    <property type="entry name" value="Rev_trsase/Diguanyl_cyclase"/>
</dbReference>
<dbReference type="InterPro" id="IPR029787">
    <property type="entry name" value="Nucleotide_cyclase"/>
</dbReference>
<dbReference type="Pfam" id="PF07495">
    <property type="entry name" value="Y_Y_Y"/>
    <property type="match status" value="1"/>
</dbReference>
<dbReference type="SUPFAM" id="SSF63829">
    <property type="entry name" value="Calcium-dependent phosphotriesterase"/>
    <property type="match status" value="3"/>
</dbReference>
<dbReference type="InterPro" id="IPR015943">
    <property type="entry name" value="WD40/YVTN_repeat-like_dom_sf"/>
</dbReference>
<dbReference type="EMBL" id="WNLA01000014">
    <property type="protein sequence ID" value="MTW04187.1"/>
    <property type="molecule type" value="Genomic_DNA"/>
</dbReference>
<dbReference type="InterPro" id="IPR000160">
    <property type="entry name" value="GGDEF_dom"/>
</dbReference>
<sequence>MLLGNDRRVMLITSRLQQHLRTLALSVAMLGPLSCALAESAPPRWTPMGATVFKHMPAPLTNTMAQDSRGFMWMGTQSGLIRWDGYTQRLYTADSKRPRALPDNFVRAVHVDSHGNLWAGTSSGGLARYDPVSDDFTVIGTGAGGVSDAHVAALADDGAGGMWIGTANGLDHMDAAGKLSAVTATVLPPSGRGSAIRTIEALLRDRAGGLWLGTREGLLYRAPNAAAATAVGLDAPINALFQDTAGRIWIGTRNQGAFMIPAGELRAVPVVESGAHAALQKQRVVAIAEVSPTEIWFGTEGDGIVALDPGSGITRRIRHKPDVADSLSDNDTYALFRERSGLMMVASTEANSVYDPRPQAVITVRDTGLPVDGKLSVPSVLVRPDGKIWMAVGGGGIDIVDPRAGGIGRITAGEPGGLPTGRVITMANGPDGNVYAGTQQGLFRIDGQSLRVEPVQIPGRSVSAASWAVAFQGNVMWIGGLDGLWALQAGASGAAAPLLRHEDARLGDSRVTTLLALQNGGLWIGTRGGLVFLPSAEGSLEVVPTDMGSSDRLLPGFTSSLALDRQGRLWCSTFGRGVQLLERTDADGRRRFRRIETTHGLPDNSVNAVLADHQGTMWASTDMGLARIDPNTLTVKALTEADGIHIIQYWTNSAALTAEGELLFGGLTGLTVVRPDRLATIAYRAPVVVTDLAVGDQPVAPGRYLRDASGAAAAALEIKPEGKERGFSLEFAALDYSASERTQYTYRLVGFDSNWIPTAPGSRRLAYTNLPPGNYTLQLRAATRSGEWTPPISLPVHALPSWHQLTWVRVLAGLFAVGVIASLMRLRIAWYRRRQAELESVVAQRTAELRASQVMLEQLAYADPLTGLPNRRLFGDELRRMRAQAVRDKTSFTLMLIDLDHFKQVNDTLGHDAGDALLVEVARRLRLCVREADQLARLGGDEFAVLLSNTGNSHDADQVARRIVDSVAEPIAFGPHQMRVGASIGAAAFRSELANDEALYKQADLALYQAKSAGRNTWVWYRAEEHAELAGN</sequence>
<proteinExistence type="predicted"/>
<dbReference type="CDD" id="cd01949">
    <property type="entry name" value="GGDEF"/>
    <property type="match status" value="1"/>
</dbReference>
<feature type="domain" description="GGDEF" evidence="1">
    <location>
        <begin position="890"/>
        <end position="1023"/>
    </location>
</feature>
<organism evidence="2 3">
    <name type="scientific">Pseudoduganella ginsengisoli</name>
    <dbReference type="NCBI Taxonomy" id="1462440"/>
    <lineage>
        <taxon>Bacteria</taxon>
        <taxon>Pseudomonadati</taxon>
        <taxon>Pseudomonadota</taxon>
        <taxon>Betaproteobacteria</taxon>
        <taxon>Burkholderiales</taxon>
        <taxon>Oxalobacteraceae</taxon>
        <taxon>Telluria group</taxon>
        <taxon>Pseudoduganella</taxon>
    </lineage>
</organism>
<dbReference type="InterPro" id="IPR052163">
    <property type="entry name" value="DGC-Regulatory_Protein"/>
</dbReference>
<dbReference type="SMART" id="SM00267">
    <property type="entry name" value="GGDEF"/>
    <property type="match status" value="1"/>
</dbReference>
<dbReference type="InterPro" id="IPR011123">
    <property type="entry name" value="Y_Y_Y"/>
</dbReference>
<gene>
    <name evidence="2" type="ORF">GM668_19070</name>
</gene>
<dbReference type="InterPro" id="IPR011110">
    <property type="entry name" value="Reg_prop"/>
</dbReference>
<protein>
    <submittedName>
        <fullName evidence="2">Diguanylate cyclase</fullName>
    </submittedName>
</protein>
<evidence type="ECO:0000313" key="3">
    <source>
        <dbReference type="Proteomes" id="UP000484015"/>
    </source>
</evidence>
<dbReference type="Pfam" id="PF00990">
    <property type="entry name" value="GGDEF"/>
    <property type="match status" value="1"/>
</dbReference>
<dbReference type="Gene3D" id="2.60.40.10">
    <property type="entry name" value="Immunoglobulins"/>
    <property type="match status" value="1"/>
</dbReference>
<keyword evidence="3" id="KW-1185">Reference proteome</keyword>